<dbReference type="AlphaFoldDB" id="A0A9P4P4N2"/>
<feature type="compositionally biased region" description="Basic and acidic residues" evidence="2">
    <location>
        <begin position="82"/>
        <end position="92"/>
    </location>
</feature>
<feature type="coiled-coil region" evidence="1">
    <location>
        <begin position="338"/>
        <end position="404"/>
    </location>
</feature>
<feature type="coiled-coil region" evidence="1">
    <location>
        <begin position="445"/>
        <end position="513"/>
    </location>
</feature>
<protein>
    <submittedName>
        <fullName evidence="3">Uncharacterized protein</fullName>
    </submittedName>
</protein>
<dbReference type="EMBL" id="MU007009">
    <property type="protein sequence ID" value="KAF2436813.1"/>
    <property type="molecule type" value="Genomic_DNA"/>
</dbReference>
<dbReference type="GO" id="GO:0005634">
    <property type="term" value="C:nucleus"/>
    <property type="evidence" value="ECO:0007669"/>
    <property type="project" value="TreeGrafter"/>
</dbReference>
<feature type="region of interest" description="Disordered" evidence="2">
    <location>
        <begin position="82"/>
        <end position="125"/>
    </location>
</feature>
<dbReference type="Proteomes" id="UP000800235">
    <property type="component" value="Unassembled WGS sequence"/>
</dbReference>
<keyword evidence="1" id="KW-0175">Coiled coil</keyword>
<dbReference type="InterPro" id="IPR043513">
    <property type="entry name" value="Cenp-F"/>
</dbReference>
<feature type="region of interest" description="Disordered" evidence="2">
    <location>
        <begin position="158"/>
        <end position="229"/>
    </location>
</feature>
<dbReference type="GO" id="GO:0010389">
    <property type="term" value="P:regulation of G2/M transition of mitotic cell cycle"/>
    <property type="evidence" value="ECO:0007669"/>
    <property type="project" value="TreeGrafter"/>
</dbReference>
<keyword evidence="4" id="KW-1185">Reference proteome</keyword>
<evidence type="ECO:0000256" key="2">
    <source>
        <dbReference type="SAM" id="MobiDB-lite"/>
    </source>
</evidence>
<feature type="compositionally biased region" description="Polar residues" evidence="2">
    <location>
        <begin position="101"/>
        <end position="112"/>
    </location>
</feature>
<feature type="region of interest" description="Disordered" evidence="2">
    <location>
        <begin position="291"/>
        <end position="312"/>
    </location>
</feature>
<dbReference type="GO" id="GO:0070840">
    <property type="term" value="F:dynein complex binding"/>
    <property type="evidence" value="ECO:0007669"/>
    <property type="project" value="TreeGrafter"/>
</dbReference>
<accession>A0A9P4P4N2</accession>
<dbReference type="GO" id="GO:0000922">
    <property type="term" value="C:spindle pole"/>
    <property type="evidence" value="ECO:0007669"/>
    <property type="project" value="TreeGrafter"/>
</dbReference>
<organism evidence="3 4">
    <name type="scientific">Tothia fuscella</name>
    <dbReference type="NCBI Taxonomy" id="1048955"/>
    <lineage>
        <taxon>Eukaryota</taxon>
        <taxon>Fungi</taxon>
        <taxon>Dikarya</taxon>
        <taxon>Ascomycota</taxon>
        <taxon>Pezizomycotina</taxon>
        <taxon>Dothideomycetes</taxon>
        <taxon>Pleosporomycetidae</taxon>
        <taxon>Venturiales</taxon>
        <taxon>Cylindrosympodiaceae</taxon>
        <taxon>Tothia</taxon>
    </lineage>
</organism>
<gene>
    <name evidence="3" type="ORF">EJ08DRAFT_673951</name>
</gene>
<dbReference type="Gene3D" id="1.10.287.1490">
    <property type="match status" value="1"/>
</dbReference>
<reference evidence="3" key="1">
    <citation type="journal article" date="2020" name="Stud. Mycol.">
        <title>101 Dothideomycetes genomes: a test case for predicting lifestyles and emergence of pathogens.</title>
        <authorList>
            <person name="Haridas S."/>
            <person name="Albert R."/>
            <person name="Binder M."/>
            <person name="Bloem J."/>
            <person name="Labutti K."/>
            <person name="Salamov A."/>
            <person name="Andreopoulos B."/>
            <person name="Baker S."/>
            <person name="Barry K."/>
            <person name="Bills G."/>
            <person name="Bluhm B."/>
            <person name="Cannon C."/>
            <person name="Castanera R."/>
            <person name="Culley D."/>
            <person name="Daum C."/>
            <person name="Ezra D."/>
            <person name="Gonzalez J."/>
            <person name="Henrissat B."/>
            <person name="Kuo A."/>
            <person name="Liang C."/>
            <person name="Lipzen A."/>
            <person name="Lutzoni F."/>
            <person name="Magnuson J."/>
            <person name="Mondo S."/>
            <person name="Nolan M."/>
            <person name="Ohm R."/>
            <person name="Pangilinan J."/>
            <person name="Park H.-J."/>
            <person name="Ramirez L."/>
            <person name="Alfaro M."/>
            <person name="Sun H."/>
            <person name="Tritt A."/>
            <person name="Yoshinaga Y."/>
            <person name="Zwiers L.-H."/>
            <person name="Turgeon B."/>
            <person name="Goodwin S."/>
            <person name="Spatafora J."/>
            <person name="Crous P."/>
            <person name="Grigoriev I."/>
        </authorList>
    </citation>
    <scope>NUCLEOTIDE SEQUENCE</scope>
    <source>
        <strain evidence="3">CBS 130266</strain>
    </source>
</reference>
<feature type="compositionally biased region" description="Polar residues" evidence="2">
    <location>
        <begin position="197"/>
        <end position="220"/>
    </location>
</feature>
<comment type="caution">
    <text evidence="3">The sequence shown here is derived from an EMBL/GenBank/DDBJ whole genome shotgun (WGS) entry which is preliminary data.</text>
</comment>
<dbReference type="PANTHER" id="PTHR18874:SF10">
    <property type="entry name" value="CENTROMERE PROTEIN F"/>
    <property type="match status" value="1"/>
</dbReference>
<sequence length="676" mass="76049">MSPAPAMTLSRRSSLSNISDYSINLDALGPSSKDDSSLLPLPQENSHAIDVIHSEDIDGPTDFTQNMEYWMNAKLPNVVKPTKLDGERKSDLEEYVDSDESLSQGQDVTPRQGTEEGQVGQGAQDHDVDQSMMSDASFGNANEGGISFLSGIPEDEASLASPQTVERSLPATHPSFRRQPTVKDYDDTPIKPRESRSASSSAIGETLRSPENSLKMNVQREQPEETSYGGKNTMEALEEALEKLRTEISDVKSQSEAELTRLRQTHELQLNDARTSHDRELKSVETTWKGRLSQSKAEHESKMSIFQSQKDSQAQKITLLETKLNTATTAQNTKANQIASLEKQLSARSSELQESKNDVSSLERELDTLAETSRVEREELEEDRRELEDKYHRLQDDHRNLSSGQTTVHNRIEDLETQVELLKSRHEMEISCLKAKSDEATAKACEDFESEKTDFELKLDALKEERDALLAELALLESNHAGKQEDTEREAQISALQKERDTLGRQYVDAQAQCSRINTELNTVRQRHVKEAQTVQTSDTIIHLKSSNEALRTTITELQSAVDAAKISNDILRASLCDHQSIISTSRTELDLARQETESTRAEIRSLRADFEAVNLAVDKRVSEMIKTREAEWMKRFETIRSEKGIMGKVLMREWGSKEVGGGDDPQGYRYKFVRK</sequence>
<dbReference type="OrthoDB" id="3911405at2759"/>
<evidence type="ECO:0000313" key="3">
    <source>
        <dbReference type="EMBL" id="KAF2436813.1"/>
    </source>
</evidence>
<dbReference type="GO" id="GO:0000278">
    <property type="term" value="P:mitotic cell cycle"/>
    <property type="evidence" value="ECO:0007669"/>
    <property type="project" value="TreeGrafter"/>
</dbReference>
<dbReference type="GO" id="GO:0000775">
    <property type="term" value="C:chromosome, centromeric region"/>
    <property type="evidence" value="ECO:0007669"/>
    <property type="project" value="InterPro"/>
</dbReference>
<proteinExistence type="predicted"/>
<evidence type="ECO:0000256" key="1">
    <source>
        <dbReference type="SAM" id="Coils"/>
    </source>
</evidence>
<dbReference type="PANTHER" id="PTHR18874">
    <property type="entry name" value="CMF/LEK/CENP CELL DIVISION-RELATED"/>
    <property type="match status" value="1"/>
</dbReference>
<dbReference type="GO" id="GO:0008017">
    <property type="term" value="F:microtubule binding"/>
    <property type="evidence" value="ECO:0007669"/>
    <property type="project" value="InterPro"/>
</dbReference>
<feature type="compositionally biased region" description="Basic and acidic residues" evidence="2">
    <location>
        <begin position="181"/>
        <end position="196"/>
    </location>
</feature>
<name>A0A9P4P4N2_9PEZI</name>
<evidence type="ECO:0000313" key="4">
    <source>
        <dbReference type="Proteomes" id="UP000800235"/>
    </source>
</evidence>
<dbReference type="GO" id="GO:0051310">
    <property type="term" value="P:metaphase chromosome alignment"/>
    <property type="evidence" value="ECO:0007669"/>
    <property type="project" value="TreeGrafter"/>
</dbReference>